<comment type="similarity">
    <text evidence="1">Belongs to the glycosyltransferase 2 family. WaaE/KdtX subfamily.</text>
</comment>
<dbReference type="Pfam" id="PF00535">
    <property type="entry name" value="Glycos_transf_2"/>
    <property type="match status" value="1"/>
</dbReference>
<sequence length="273" mass="30864">MPLPISIFIITRNEGDRLGRTLAAVRHLSDDIVVVDSGSTDDTVAVAARFGARVIRNDWVGYGPQKRFAEEQCRHDWLLNLDADEVVQPRLAGAIAALFSAGPPPLALYRIRIKTVYPGRTRPRPLADTIAPVRLYDRRRARYSPSLTDDRVVGGKLPSAVLPGAVWHYSFRSMDHIRDKLEGYAALQVHEKVPGRSTLFLRTRLLTELPAQFLRYYLFRRHVTGGRVGARYAFEHARAKRKRIERFLLALKATPAAEIRPPPRRVDESEPAD</sequence>
<evidence type="ECO:0000259" key="2">
    <source>
        <dbReference type="Pfam" id="PF00535"/>
    </source>
</evidence>
<dbReference type="InterPro" id="IPR029044">
    <property type="entry name" value="Nucleotide-diphossugar_trans"/>
</dbReference>
<dbReference type="PANTHER" id="PTHR43630:SF2">
    <property type="entry name" value="GLYCOSYLTRANSFERASE"/>
    <property type="match status" value="1"/>
</dbReference>
<feature type="domain" description="Glycosyltransferase 2-like" evidence="2">
    <location>
        <begin position="6"/>
        <end position="131"/>
    </location>
</feature>
<dbReference type="Gene3D" id="3.90.550.10">
    <property type="entry name" value="Spore Coat Polysaccharide Biosynthesis Protein SpsA, Chain A"/>
    <property type="match status" value="1"/>
</dbReference>
<evidence type="ECO:0000313" key="4">
    <source>
        <dbReference type="Proteomes" id="UP000773614"/>
    </source>
</evidence>
<dbReference type="AlphaFoldDB" id="A0A964T5E0"/>
<comment type="caution">
    <text evidence="3">The sequence shown here is derived from an EMBL/GenBank/DDBJ whole genome shotgun (WGS) entry which is preliminary data.</text>
</comment>
<organism evidence="3 4">
    <name type="scientific">Propylenella binzhouense</name>
    <dbReference type="NCBI Taxonomy" id="2555902"/>
    <lineage>
        <taxon>Bacteria</taxon>
        <taxon>Pseudomonadati</taxon>
        <taxon>Pseudomonadota</taxon>
        <taxon>Alphaproteobacteria</taxon>
        <taxon>Hyphomicrobiales</taxon>
        <taxon>Propylenellaceae</taxon>
        <taxon>Propylenella</taxon>
    </lineage>
</organism>
<evidence type="ECO:0000313" key="3">
    <source>
        <dbReference type="EMBL" id="MYZ48841.1"/>
    </source>
</evidence>
<dbReference type="OrthoDB" id="9815923at2"/>
<dbReference type="EMBL" id="SPKJ01000050">
    <property type="protein sequence ID" value="MYZ48841.1"/>
    <property type="molecule type" value="Genomic_DNA"/>
</dbReference>
<protein>
    <submittedName>
        <fullName evidence="3">Glycosyltransferase family 2 protein</fullName>
    </submittedName>
</protein>
<dbReference type="PANTHER" id="PTHR43630">
    <property type="entry name" value="POLY-BETA-1,6-N-ACETYL-D-GLUCOSAMINE SYNTHASE"/>
    <property type="match status" value="1"/>
</dbReference>
<dbReference type="InterPro" id="IPR001173">
    <property type="entry name" value="Glyco_trans_2-like"/>
</dbReference>
<dbReference type="Proteomes" id="UP000773614">
    <property type="component" value="Unassembled WGS sequence"/>
</dbReference>
<evidence type="ECO:0000256" key="1">
    <source>
        <dbReference type="ARBA" id="ARBA00038494"/>
    </source>
</evidence>
<name>A0A964T5E0_9HYPH</name>
<dbReference type="CDD" id="cd02511">
    <property type="entry name" value="Beta4Glucosyltransferase"/>
    <property type="match status" value="1"/>
</dbReference>
<dbReference type="SUPFAM" id="SSF53448">
    <property type="entry name" value="Nucleotide-diphospho-sugar transferases"/>
    <property type="match status" value="1"/>
</dbReference>
<gene>
    <name evidence="3" type="ORF">E4O86_14090</name>
</gene>
<dbReference type="RefSeq" id="WP_161141189.1">
    <property type="nucleotide sequence ID" value="NZ_SPKJ01000050.1"/>
</dbReference>
<reference evidence="3" key="1">
    <citation type="submission" date="2019-03" db="EMBL/GenBank/DDBJ databases">
        <title>Afifella sp. nov., isolated from activated sludge.</title>
        <authorList>
            <person name="Li Q."/>
            <person name="Liu Y."/>
        </authorList>
    </citation>
    <scope>NUCLEOTIDE SEQUENCE</scope>
    <source>
        <strain evidence="3">L72</strain>
    </source>
</reference>
<keyword evidence="4" id="KW-1185">Reference proteome</keyword>
<proteinExistence type="inferred from homology"/>
<accession>A0A964T5E0</accession>